<dbReference type="CDD" id="cd05325">
    <property type="entry name" value="carb_red_sniffer_like_SDR_c"/>
    <property type="match status" value="1"/>
</dbReference>
<gene>
    <name evidence="2" type="ORF">CCS01_29620</name>
</gene>
<dbReference type="PRINTS" id="PR00080">
    <property type="entry name" value="SDRFAMILY"/>
</dbReference>
<dbReference type="RefSeq" id="WP_104522516.1">
    <property type="nucleotide sequence ID" value="NZ_NHRY01000269.1"/>
</dbReference>
<dbReference type="Pfam" id="PF00106">
    <property type="entry name" value="adh_short"/>
    <property type="match status" value="1"/>
</dbReference>
<evidence type="ECO:0000313" key="2">
    <source>
        <dbReference type="EMBL" id="PPQ26519.1"/>
    </source>
</evidence>
<accession>A0A2S6MVZ3</accession>
<dbReference type="AlphaFoldDB" id="A0A2S6MVZ3"/>
<proteinExistence type="inferred from homology"/>
<dbReference type="Gene3D" id="3.40.50.720">
    <property type="entry name" value="NAD(P)-binding Rossmann-like Domain"/>
    <property type="match status" value="1"/>
</dbReference>
<dbReference type="InterPro" id="IPR036291">
    <property type="entry name" value="NAD(P)-bd_dom_sf"/>
</dbReference>
<organism evidence="2 3">
    <name type="scientific">Rhodopila globiformis</name>
    <name type="common">Rhodopseudomonas globiformis</name>
    <dbReference type="NCBI Taxonomy" id="1071"/>
    <lineage>
        <taxon>Bacteria</taxon>
        <taxon>Pseudomonadati</taxon>
        <taxon>Pseudomonadota</taxon>
        <taxon>Alphaproteobacteria</taxon>
        <taxon>Acetobacterales</taxon>
        <taxon>Acetobacteraceae</taxon>
        <taxon>Rhodopila</taxon>
    </lineage>
</organism>
<dbReference type="GO" id="GO:0016616">
    <property type="term" value="F:oxidoreductase activity, acting on the CH-OH group of donors, NAD or NADP as acceptor"/>
    <property type="evidence" value="ECO:0007669"/>
    <property type="project" value="TreeGrafter"/>
</dbReference>
<keyword evidence="3" id="KW-1185">Reference proteome</keyword>
<name>A0A2S6MVZ3_RHOGL</name>
<dbReference type="PANTHER" id="PTHR45458">
    <property type="entry name" value="SHORT-CHAIN DEHYDROGENASE/REDUCTASE SDR"/>
    <property type="match status" value="1"/>
</dbReference>
<dbReference type="SUPFAM" id="SSF51735">
    <property type="entry name" value="NAD(P)-binding Rossmann-fold domains"/>
    <property type="match status" value="1"/>
</dbReference>
<dbReference type="InterPro" id="IPR002347">
    <property type="entry name" value="SDR_fam"/>
</dbReference>
<sequence>MTDHRLALVVGANRGIGLGVVQVFLDHGWDVIATARQPGNATALRALADSHPGRVTIAALDVTDTAAVDGFGATLNGRVLDAALINAGVAGPGHRSASQATMEETGALMFINAVAPVRLARALAGHLRSGSGVLAFTSSVMGSVAMNGGGHELYRASKAALNSLTRGLAVELRGRKLTVLSLHPGWVATDMGGAGAPVSVKESAEGLVAVIEKQAGSHGHRFLDYTGKELAW</sequence>
<evidence type="ECO:0000256" key="1">
    <source>
        <dbReference type="RuleBase" id="RU000363"/>
    </source>
</evidence>
<dbReference type="NCBIfam" id="NF006035">
    <property type="entry name" value="PRK08177.1"/>
    <property type="match status" value="1"/>
</dbReference>
<dbReference type="EMBL" id="NHRY01000269">
    <property type="protein sequence ID" value="PPQ26519.1"/>
    <property type="molecule type" value="Genomic_DNA"/>
</dbReference>
<dbReference type="PANTHER" id="PTHR45458:SF1">
    <property type="entry name" value="SHORT CHAIN DEHYDROGENASE"/>
    <property type="match status" value="1"/>
</dbReference>
<dbReference type="InterPro" id="IPR052184">
    <property type="entry name" value="SDR_enzymes"/>
</dbReference>
<evidence type="ECO:0000313" key="3">
    <source>
        <dbReference type="Proteomes" id="UP000239724"/>
    </source>
</evidence>
<dbReference type="Proteomes" id="UP000239724">
    <property type="component" value="Unassembled WGS sequence"/>
</dbReference>
<comment type="caution">
    <text evidence="2">The sequence shown here is derived from an EMBL/GenBank/DDBJ whole genome shotgun (WGS) entry which is preliminary data.</text>
</comment>
<comment type="similarity">
    <text evidence="1">Belongs to the short-chain dehydrogenases/reductases (SDR) family.</text>
</comment>
<reference evidence="2 3" key="1">
    <citation type="journal article" date="2018" name="Arch. Microbiol.">
        <title>New insights into the metabolic potential of the phototrophic purple bacterium Rhodopila globiformis DSM 161(T) from its draft genome sequence and evidence for a vanadium-dependent nitrogenase.</title>
        <authorList>
            <person name="Imhoff J.F."/>
            <person name="Rahn T."/>
            <person name="Kunzel S."/>
            <person name="Neulinger S.C."/>
        </authorList>
    </citation>
    <scope>NUCLEOTIDE SEQUENCE [LARGE SCALE GENOMIC DNA]</scope>
    <source>
        <strain evidence="2 3">DSM 161</strain>
    </source>
</reference>
<dbReference type="OrthoDB" id="9785826at2"/>
<protein>
    <submittedName>
        <fullName evidence="2">Short-chain dehydrogenase</fullName>
    </submittedName>
</protein>
<dbReference type="PRINTS" id="PR00081">
    <property type="entry name" value="GDHRDH"/>
</dbReference>